<dbReference type="InterPro" id="IPR000326">
    <property type="entry name" value="PAP2/HPO"/>
</dbReference>
<dbReference type="SUPFAM" id="SSF48317">
    <property type="entry name" value="Acid phosphatase/Vanadium-dependent haloperoxidase"/>
    <property type="match status" value="1"/>
</dbReference>
<sequence>MRQIVRLFLVCLVVFSCNKNQFNPESAYDSSTLNHANTVLLETVMEDALSPPVASRAYVYPHIAHYITLSYFYKDSLVDLTGKLNDLENLDEPATEDAHPELSALYAFTNVAQKVVFSEHYIESLRDSLTKIAINKKMPQEMIDASKSVAKLITDQLSKWIASDNYIETRTFDQWTSTKLPHNWRETPPDYVSGLEPHWDKIRPLLLDTVGGFTPKPIPEYSTEPTSDFYKMVYEVYDQVNNSTQHYEDTAWFWDCNPIGTVHKGHMMMVIQKFTPPGHWLNIVNQVSKKENASYLKTTQAYTFTSISMFDALIDAWHLKYKLDLVRPVTFIQENIDPEWVPIIQTPPFPEYTSGHSATSASAAGVLTAIFGENYSFRDETQLRYGLKSRTFNSFKEAAKQVDSSRFYGGIHYMQGVKEGSRQGYYVAENVLKKLMN</sequence>
<dbReference type="Proteomes" id="UP000652231">
    <property type="component" value="Unassembled WGS sequence"/>
</dbReference>
<organism evidence="2 3">
    <name type="scientific">Planktosalinus lacus</name>
    <dbReference type="NCBI Taxonomy" id="1526573"/>
    <lineage>
        <taxon>Bacteria</taxon>
        <taxon>Pseudomonadati</taxon>
        <taxon>Bacteroidota</taxon>
        <taxon>Flavobacteriia</taxon>
        <taxon>Flavobacteriales</taxon>
        <taxon>Flavobacteriaceae</taxon>
        <taxon>Planktosalinus</taxon>
    </lineage>
</organism>
<reference evidence="2" key="2">
    <citation type="submission" date="2020-09" db="EMBL/GenBank/DDBJ databases">
        <authorList>
            <person name="Sun Q."/>
            <person name="Zhou Y."/>
        </authorList>
    </citation>
    <scope>NUCLEOTIDE SEQUENCE</scope>
    <source>
        <strain evidence="2">CGMCC 1.12924</strain>
    </source>
</reference>
<dbReference type="EMBL" id="BMGK01000007">
    <property type="protein sequence ID" value="GGD94811.1"/>
    <property type="molecule type" value="Genomic_DNA"/>
</dbReference>
<gene>
    <name evidence="2" type="ORF">GCM10011312_18130</name>
</gene>
<dbReference type="RefSeq" id="WP_188441742.1">
    <property type="nucleotide sequence ID" value="NZ_BMGK01000007.1"/>
</dbReference>
<dbReference type="PROSITE" id="PS51257">
    <property type="entry name" value="PROKAR_LIPOPROTEIN"/>
    <property type="match status" value="1"/>
</dbReference>
<name>A0A8J2VAK3_9FLAO</name>
<dbReference type="CDD" id="cd03398">
    <property type="entry name" value="PAP2_haloperoxidase"/>
    <property type="match status" value="1"/>
</dbReference>
<dbReference type="AlphaFoldDB" id="A0A8J2VAK3"/>
<reference evidence="2" key="1">
    <citation type="journal article" date="2014" name="Int. J. Syst. Evol. Microbiol.">
        <title>Complete genome sequence of Corynebacterium casei LMG S-19264T (=DSM 44701T), isolated from a smear-ripened cheese.</title>
        <authorList>
            <consortium name="US DOE Joint Genome Institute (JGI-PGF)"/>
            <person name="Walter F."/>
            <person name="Albersmeier A."/>
            <person name="Kalinowski J."/>
            <person name="Ruckert C."/>
        </authorList>
    </citation>
    <scope>NUCLEOTIDE SEQUENCE</scope>
    <source>
        <strain evidence="2">CGMCC 1.12924</strain>
    </source>
</reference>
<accession>A0A8J2VAK3</accession>
<keyword evidence="3" id="KW-1185">Reference proteome</keyword>
<evidence type="ECO:0000313" key="3">
    <source>
        <dbReference type="Proteomes" id="UP000652231"/>
    </source>
</evidence>
<dbReference type="PANTHER" id="PTHR34599">
    <property type="entry name" value="PEROXIDASE-RELATED"/>
    <property type="match status" value="1"/>
</dbReference>
<protein>
    <recommendedName>
        <fullName evidence="1">Phosphatidic acid phosphatase type 2/haloperoxidase domain-containing protein</fullName>
    </recommendedName>
</protein>
<evidence type="ECO:0000259" key="1">
    <source>
        <dbReference type="Pfam" id="PF01569"/>
    </source>
</evidence>
<dbReference type="InterPro" id="IPR036938">
    <property type="entry name" value="PAP2/HPO_sf"/>
</dbReference>
<comment type="caution">
    <text evidence="2">The sequence shown here is derived from an EMBL/GenBank/DDBJ whole genome shotgun (WGS) entry which is preliminary data.</text>
</comment>
<feature type="domain" description="Phosphatidic acid phosphatase type 2/haloperoxidase" evidence="1">
    <location>
        <begin position="319"/>
        <end position="428"/>
    </location>
</feature>
<dbReference type="Pfam" id="PF01569">
    <property type="entry name" value="PAP2"/>
    <property type="match status" value="1"/>
</dbReference>
<dbReference type="InterPro" id="IPR052559">
    <property type="entry name" value="V-haloperoxidase"/>
</dbReference>
<evidence type="ECO:0000313" key="2">
    <source>
        <dbReference type="EMBL" id="GGD94811.1"/>
    </source>
</evidence>
<dbReference type="PANTHER" id="PTHR34599:SF1">
    <property type="entry name" value="PHOSPHATIDIC ACID PHOSPHATASE TYPE 2_HALOPEROXIDASE DOMAIN-CONTAINING PROTEIN"/>
    <property type="match status" value="1"/>
</dbReference>
<proteinExistence type="predicted"/>
<dbReference type="Gene3D" id="1.10.606.20">
    <property type="match status" value="1"/>
</dbReference>